<organism evidence="1 2">
    <name type="scientific">Candidatus Akkermansia intestinigallinarum</name>
    <dbReference type="NCBI Taxonomy" id="2838431"/>
    <lineage>
        <taxon>Bacteria</taxon>
        <taxon>Pseudomonadati</taxon>
        <taxon>Verrucomicrobiota</taxon>
        <taxon>Verrucomicrobiia</taxon>
        <taxon>Verrucomicrobiales</taxon>
        <taxon>Akkermansiaceae</taxon>
        <taxon>Akkermansia</taxon>
    </lineage>
</organism>
<sequence>MPLLSEVSPEARPYVELLLKCAAVVERINVLQDSIRDRVSADAAAPRLGSLYRELQDLMGKARTMPEPDAEVKQQVEQVLHQVLEQPMARLIQGVMYLALNQCFESDALRELLDRLDQAGLSPS</sequence>
<protein>
    <submittedName>
        <fullName evidence="1">Uncharacterized protein</fullName>
    </submittedName>
</protein>
<dbReference type="Proteomes" id="UP000823964">
    <property type="component" value="Unassembled WGS sequence"/>
</dbReference>
<accession>A0A9D1VD74</accession>
<comment type="caution">
    <text evidence="1">The sequence shown here is derived from an EMBL/GenBank/DDBJ whole genome shotgun (WGS) entry which is preliminary data.</text>
</comment>
<proteinExistence type="predicted"/>
<gene>
    <name evidence="1" type="ORF">H9862_08510</name>
</gene>
<dbReference type="AlphaFoldDB" id="A0A9D1VD74"/>
<evidence type="ECO:0000313" key="1">
    <source>
        <dbReference type="EMBL" id="HIX20624.1"/>
    </source>
</evidence>
<reference evidence="1" key="2">
    <citation type="submission" date="2021-04" db="EMBL/GenBank/DDBJ databases">
        <authorList>
            <person name="Gilroy R."/>
        </authorList>
    </citation>
    <scope>NUCLEOTIDE SEQUENCE</scope>
    <source>
        <strain evidence="1">14975</strain>
    </source>
</reference>
<name>A0A9D1VD74_9BACT</name>
<dbReference type="EMBL" id="DXFQ01000160">
    <property type="protein sequence ID" value="HIX20624.1"/>
    <property type="molecule type" value="Genomic_DNA"/>
</dbReference>
<evidence type="ECO:0000313" key="2">
    <source>
        <dbReference type="Proteomes" id="UP000823964"/>
    </source>
</evidence>
<reference evidence="1" key="1">
    <citation type="journal article" date="2021" name="PeerJ">
        <title>Extensive microbial diversity within the chicken gut microbiome revealed by metagenomics and culture.</title>
        <authorList>
            <person name="Gilroy R."/>
            <person name="Ravi A."/>
            <person name="Getino M."/>
            <person name="Pursley I."/>
            <person name="Horton D.L."/>
            <person name="Alikhan N.F."/>
            <person name="Baker D."/>
            <person name="Gharbi K."/>
            <person name="Hall N."/>
            <person name="Watson M."/>
            <person name="Adriaenssens E.M."/>
            <person name="Foster-Nyarko E."/>
            <person name="Jarju S."/>
            <person name="Secka A."/>
            <person name="Antonio M."/>
            <person name="Oren A."/>
            <person name="Chaudhuri R.R."/>
            <person name="La Ragione R."/>
            <person name="Hildebrand F."/>
            <person name="Pallen M.J."/>
        </authorList>
    </citation>
    <scope>NUCLEOTIDE SEQUENCE</scope>
    <source>
        <strain evidence="1">14975</strain>
    </source>
</reference>